<dbReference type="InterPro" id="IPR044666">
    <property type="entry name" value="Cyclophilin_A-like"/>
</dbReference>
<dbReference type="PANTHER" id="PTHR45625:SF4">
    <property type="entry name" value="PEPTIDYLPROLYL ISOMERASE DOMAIN AND WD REPEAT-CONTAINING PROTEIN 1"/>
    <property type="match status" value="1"/>
</dbReference>
<dbReference type="PRINTS" id="PR00153">
    <property type="entry name" value="CSAPPISMRASE"/>
</dbReference>
<evidence type="ECO:0000256" key="2">
    <source>
        <dbReference type="ARBA" id="ARBA00023110"/>
    </source>
</evidence>
<evidence type="ECO:0000313" key="7">
    <source>
        <dbReference type="Proteomes" id="UP000070080"/>
    </source>
</evidence>
<keyword evidence="3 4" id="KW-0413">Isomerase</keyword>
<dbReference type="GO" id="GO:0003755">
    <property type="term" value="F:peptidyl-prolyl cis-trans isomerase activity"/>
    <property type="evidence" value="ECO:0007669"/>
    <property type="project" value="UniProtKB-UniRule"/>
</dbReference>
<dbReference type="AlphaFoldDB" id="A0A133YGW1"/>
<dbReference type="Pfam" id="PF00160">
    <property type="entry name" value="Pro_isomerase"/>
    <property type="match status" value="1"/>
</dbReference>
<name>A0A133YGW1_9FIRM</name>
<dbReference type="RefSeq" id="WP_315574164.1">
    <property type="nucleotide sequence ID" value="NZ_JARFNM010000001.1"/>
</dbReference>
<keyword evidence="4" id="KW-0732">Signal</keyword>
<feature type="domain" description="PPIase cyclophilin-type" evidence="5">
    <location>
        <begin position="65"/>
        <end position="209"/>
    </location>
</feature>
<dbReference type="PANTHER" id="PTHR45625">
    <property type="entry name" value="PEPTIDYL-PROLYL CIS-TRANS ISOMERASE-RELATED"/>
    <property type="match status" value="1"/>
</dbReference>
<accession>A0A133YGW1</accession>
<dbReference type="PATRIC" id="fig|1497955.3.peg.78"/>
<dbReference type="EC" id="5.2.1.8" evidence="4"/>
<evidence type="ECO:0000256" key="4">
    <source>
        <dbReference type="RuleBase" id="RU363019"/>
    </source>
</evidence>
<comment type="function">
    <text evidence="1 4">PPIases accelerate the folding of proteins. It catalyzes the cis-trans isomerization of proline imidic peptide bonds in oligopeptides.</text>
</comment>
<dbReference type="InterPro" id="IPR029000">
    <property type="entry name" value="Cyclophilin-like_dom_sf"/>
</dbReference>
<dbReference type="STRING" id="1497955.HMPREF1872_00078"/>
<keyword evidence="2 4" id="KW-0697">Rotamase</keyword>
<evidence type="ECO:0000259" key="5">
    <source>
        <dbReference type="PROSITE" id="PS50072"/>
    </source>
</evidence>
<dbReference type="Gene3D" id="2.40.100.10">
    <property type="entry name" value="Cyclophilin-like"/>
    <property type="match status" value="1"/>
</dbReference>
<organism evidence="6 7">
    <name type="scientific">Amygdalobacter nucleatus</name>
    <dbReference type="NCBI Taxonomy" id="3029274"/>
    <lineage>
        <taxon>Bacteria</taxon>
        <taxon>Bacillati</taxon>
        <taxon>Bacillota</taxon>
        <taxon>Clostridia</taxon>
        <taxon>Eubacteriales</taxon>
        <taxon>Oscillospiraceae</taxon>
        <taxon>Amygdalobacter</taxon>
    </lineage>
</organism>
<dbReference type="EMBL" id="LSCV01000002">
    <property type="protein sequence ID" value="KXB42407.1"/>
    <property type="molecule type" value="Genomic_DNA"/>
</dbReference>
<feature type="signal peptide" evidence="4">
    <location>
        <begin position="1"/>
        <end position="27"/>
    </location>
</feature>
<reference evidence="7" key="1">
    <citation type="submission" date="2016-01" db="EMBL/GenBank/DDBJ databases">
        <authorList>
            <person name="Mitreva M."/>
            <person name="Pepin K.H."/>
            <person name="Mihindukulasuriya K.A."/>
            <person name="Fulton R."/>
            <person name="Fronick C."/>
            <person name="O'Laughlin M."/>
            <person name="Miner T."/>
            <person name="Herter B."/>
            <person name="Rosa B.A."/>
            <person name="Cordes M."/>
            <person name="Tomlinson C."/>
            <person name="Wollam A."/>
            <person name="Palsikar V.B."/>
            <person name="Mardis E.R."/>
            <person name="Wilson R.K."/>
        </authorList>
    </citation>
    <scope>NUCLEOTIDE SEQUENCE [LARGE SCALE GENOMIC DNA]</scope>
    <source>
        <strain evidence="7">KA00274</strain>
    </source>
</reference>
<dbReference type="InterPro" id="IPR002130">
    <property type="entry name" value="Cyclophilin-type_PPIase_dom"/>
</dbReference>
<protein>
    <recommendedName>
        <fullName evidence="4">Peptidyl-prolyl cis-trans isomerase</fullName>
        <shortName evidence="4">PPIase</shortName>
        <ecNumber evidence="4">5.2.1.8</ecNumber>
    </recommendedName>
</protein>
<gene>
    <name evidence="6" type="ORF">HMPREF1872_00078</name>
</gene>
<keyword evidence="7" id="KW-1185">Reference proteome</keyword>
<evidence type="ECO:0000256" key="3">
    <source>
        <dbReference type="ARBA" id="ARBA00023235"/>
    </source>
</evidence>
<comment type="catalytic activity">
    <reaction evidence="4">
        <text>[protein]-peptidylproline (omega=180) = [protein]-peptidylproline (omega=0)</text>
        <dbReference type="Rhea" id="RHEA:16237"/>
        <dbReference type="Rhea" id="RHEA-COMP:10747"/>
        <dbReference type="Rhea" id="RHEA-COMP:10748"/>
        <dbReference type="ChEBI" id="CHEBI:83833"/>
        <dbReference type="ChEBI" id="CHEBI:83834"/>
        <dbReference type="EC" id="5.2.1.8"/>
    </reaction>
</comment>
<comment type="caution">
    <text evidence="6">The sequence shown here is derived from an EMBL/GenBank/DDBJ whole genome shotgun (WGS) entry which is preliminary data.</text>
</comment>
<dbReference type="PROSITE" id="PS50072">
    <property type="entry name" value="CSA_PPIASE_2"/>
    <property type="match status" value="1"/>
</dbReference>
<feature type="chain" id="PRO_5007356541" description="Peptidyl-prolyl cis-trans isomerase" evidence="4">
    <location>
        <begin position="28"/>
        <end position="221"/>
    </location>
</feature>
<evidence type="ECO:0000256" key="1">
    <source>
        <dbReference type="ARBA" id="ARBA00002388"/>
    </source>
</evidence>
<sequence length="221" mass="23803">MKFNQLKYTASLLLISVLCLLPLSACSKSKSVTATTVAQTSAKQSKYVRCDEASNLVMLKMADGSEIVMELAEDKAPITTDNFKKLVKDKFYNNLTFHRAVPGFVIQGGDPNGNGTGGAKETITGEFADNGVKNDLADNHERGVVSMARNATSMDSASSQFFIVLASNSNVAASLNGKYAAFAKVIDGMDVVDAIANLETENQMIKVQPKIQEAYFVKRNA</sequence>
<evidence type="ECO:0000313" key="6">
    <source>
        <dbReference type="EMBL" id="KXB42407.1"/>
    </source>
</evidence>
<dbReference type="CDD" id="cd00317">
    <property type="entry name" value="cyclophilin"/>
    <property type="match status" value="1"/>
</dbReference>
<dbReference type="Proteomes" id="UP000070080">
    <property type="component" value="Unassembled WGS sequence"/>
</dbReference>
<comment type="similarity">
    <text evidence="4">Belongs to the cyclophilin-type PPIase family.</text>
</comment>
<proteinExistence type="inferred from homology"/>
<dbReference type="SUPFAM" id="SSF50891">
    <property type="entry name" value="Cyclophilin-like"/>
    <property type="match status" value="1"/>
</dbReference>